<dbReference type="SFLD" id="SFLDG00358">
    <property type="entry name" value="Main_(cytGST)"/>
    <property type="match status" value="1"/>
</dbReference>
<feature type="domain" description="GST C-terminal" evidence="3">
    <location>
        <begin position="93"/>
        <end position="216"/>
    </location>
</feature>
<dbReference type="PROSITE" id="PS50404">
    <property type="entry name" value="GST_NTER"/>
    <property type="match status" value="1"/>
</dbReference>
<dbReference type="PANTHER" id="PTHR44051:SF8">
    <property type="entry name" value="GLUTATHIONE S-TRANSFERASE GSTA"/>
    <property type="match status" value="1"/>
</dbReference>
<dbReference type="RefSeq" id="WP_126166232.1">
    <property type="nucleotide sequence ID" value="NZ_CP020373.1"/>
</dbReference>
<reference evidence="5" key="1">
    <citation type="submission" date="2017-03" db="EMBL/GenBank/DDBJ databases">
        <title>Full genome sequence of a non-lethal Shewanella isolate that potentiates virulence of Vibio parahaemolyticus causing acute hepatopancreatic necrosis disease (AHPND) in shrimp.</title>
        <authorList>
            <person name="Prachumwat A."/>
            <person name="Sritunyalucksana K."/>
        </authorList>
    </citation>
    <scope>NUCLEOTIDE SEQUENCE [LARGE SCALE GENOMIC DNA]</scope>
    <source>
        <strain evidence="5">TH2012</strain>
    </source>
</reference>
<protein>
    <submittedName>
        <fullName evidence="4">Glutathione S-transferase</fullName>
        <ecNumber evidence="4">2.5.1.18</ecNumber>
    </submittedName>
</protein>
<dbReference type="SFLD" id="SFLDS00019">
    <property type="entry name" value="Glutathione_Transferase_(cytos"/>
    <property type="match status" value="1"/>
</dbReference>
<dbReference type="PANTHER" id="PTHR44051">
    <property type="entry name" value="GLUTATHIONE S-TRANSFERASE-RELATED"/>
    <property type="match status" value="1"/>
</dbReference>
<dbReference type="EC" id="2.5.1.18" evidence="4"/>
<evidence type="ECO:0000259" key="3">
    <source>
        <dbReference type="PROSITE" id="PS50405"/>
    </source>
</evidence>
<dbReference type="Pfam" id="PF13409">
    <property type="entry name" value="GST_N_2"/>
    <property type="match status" value="1"/>
</dbReference>
<dbReference type="InterPro" id="IPR004046">
    <property type="entry name" value="GST_C"/>
</dbReference>
<dbReference type="GO" id="GO:0004364">
    <property type="term" value="F:glutathione transferase activity"/>
    <property type="evidence" value="ECO:0007669"/>
    <property type="project" value="UniProtKB-EC"/>
</dbReference>
<evidence type="ECO:0000313" key="4">
    <source>
        <dbReference type="EMBL" id="AZQ09794.1"/>
    </source>
</evidence>
<dbReference type="PROSITE" id="PS50405">
    <property type="entry name" value="GST_CTER"/>
    <property type="match status" value="1"/>
</dbReference>
<sequence>MKLYFKPGACSMASHIVLNELGLAYTLEQVDTARGVTQTGQRFRDINPGGYVPALALASGEVITENAAILEFLADLPAALGKTAPIQLAPPVASLERTRLREWLGFLSSELHKAFSPFFSGVELSPAARKEAEAKLRKRLSLFEKKLSRSGDYLLGDRLSVADIYAFVILNWCQFIGVSLADWPAAFALWQKIGARPNAILAMQQEGLLPEKQTEAAAANSASQNQPQNQEEPA</sequence>
<dbReference type="SUPFAM" id="SSF52833">
    <property type="entry name" value="Thioredoxin-like"/>
    <property type="match status" value="1"/>
</dbReference>
<name>A0ABN5TQH7_9GAMM</name>
<proteinExistence type="predicted"/>
<keyword evidence="5" id="KW-1185">Reference proteome</keyword>
<dbReference type="SUPFAM" id="SSF47616">
    <property type="entry name" value="GST C-terminal domain-like"/>
    <property type="match status" value="1"/>
</dbReference>
<evidence type="ECO:0000313" key="5">
    <source>
        <dbReference type="Proteomes" id="UP000278437"/>
    </source>
</evidence>
<dbReference type="Pfam" id="PF00043">
    <property type="entry name" value="GST_C"/>
    <property type="match status" value="1"/>
</dbReference>
<dbReference type="SFLD" id="SFLDG01150">
    <property type="entry name" value="Main.1:_Beta-like"/>
    <property type="match status" value="1"/>
</dbReference>
<dbReference type="InterPro" id="IPR040079">
    <property type="entry name" value="Glutathione_S-Trfase"/>
</dbReference>
<gene>
    <name evidence="4" type="primary">gst</name>
    <name evidence="4" type="ORF">STH12_00655</name>
</gene>
<dbReference type="Gene3D" id="3.40.30.10">
    <property type="entry name" value="Glutaredoxin"/>
    <property type="match status" value="1"/>
</dbReference>
<keyword evidence="4" id="KW-0808">Transferase</keyword>
<dbReference type="InterPro" id="IPR010987">
    <property type="entry name" value="Glutathione-S-Trfase_C-like"/>
</dbReference>
<evidence type="ECO:0000256" key="1">
    <source>
        <dbReference type="SAM" id="MobiDB-lite"/>
    </source>
</evidence>
<dbReference type="Proteomes" id="UP000278437">
    <property type="component" value="Chromosome"/>
</dbReference>
<dbReference type="CDD" id="cd03057">
    <property type="entry name" value="GST_N_Beta"/>
    <property type="match status" value="1"/>
</dbReference>
<dbReference type="CDD" id="cd03188">
    <property type="entry name" value="GST_C_Beta"/>
    <property type="match status" value="1"/>
</dbReference>
<dbReference type="InterPro" id="IPR004045">
    <property type="entry name" value="Glutathione_S-Trfase_N"/>
</dbReference>
<accession>A0ABN5TQH7</accession>
<feature type="compositionally biased region" description="Low complexity" evidence="1">
    <location>
        <begin position="215"/>
        <end position="234"/>
    </location>
</feature>
<feature type="region of interest" description="Disordered" evidence="1">
    <location>
        <begin position="212"/>
        <end position="234"/>
    </location>
</feature>
<dbReference type="InterPro" id="IPR036282">
    <property type="entry name" value="Glutathione-S-Trfase_C_sf"/>
</dbReference>
<organism evidence="4 5">
    <name type="scientific">Shewanella khirikhana</name>
    <dbReference type="NCBI Taxonomy" id="1965282"/>
    <lineage>
        <taxon>Bacteria</taxon>
        <taxon>Pseudomonadati</taxon>
        <taxon>Pseudomonadota</taxon>
        <taxon>Gammaproteobacteria</taxon>
        <taxon>Alteromonadales</taxon>
        <taxon>Shewanellaceae</taxon>
        <taxon>Shewanella</taxon>
    </lineage>
</organism>
<dbReference type="InterPro" id="IPR036249">
    <property type="entry name" value="Thioredoxin-like_sf"/>
</dbReference>
<dbReference type="Gene3D" id="1.20.1050.10">
    <property type="match status" value="1"/>
</dbReference>
<feature type="domain" description="GST N-terminal" evidence="2">
    <location>
        <begin position="1"/>
        <end position="81"/>
    </location>
</feature>
<evidence type="ECO:0000259" key="2">
    <source>
        <dbReference type="PROSITE" id="PS50404"/>
    </source>
</evidence>
<dbReference type="EMBL" id="CP020373">
    <property type="protein sequence ID" value="AZQ09794.1"/>
    <property type="molecule type" value="Genomic_DNA"/>
</dbReference>